<dbReference type="SUPFAM" id="SSF53697">
    <property type="entry name" value="SIS domain"/>
    <property type="match status" value="1"/>
</dbReference>
<comment type="catalytic activity">
    <reaction evidence="3">
        <text>N-acetyl-D-muramate 6-phosphate + H2O = N-acetyl-D-glucosamine 6-phosphate + (R)-lactate</text>
        <dbReference type="Rhea" id="RHEA:26410"/>
        <dbReference type="ChEBI" id="CHEBI:15377"/>
        <dbReference type="ChEBI" id="CHEBI:16004"/>
        <dbReference type="ChEBI" id="CHEBI:57513"/>
        <dbReference type="ChEBI" id="CHEBI:58722"/>
        <dbReference type="EC" id="4.2.1.126"/>
    </reaction>
</comment>
<dbReference type="NCBIfam" id="TIGR00274">
    <property type="entry name" value="N-acetylmuramic acid 6-phosphate etherase"/>
    <property type="match status" value="1"/>
</dbReference>
<evidence type="ECO:0000259" key="4">
    <source>
        <dbReference type="PROSITE" id="PS51464"/>
    </source>
</evidence>
<evidence type="ECO:0000256" key="3">
    <source>
        <dbReference type="HAMAP-Rule" id="MF_00068"/>
    </source>
</evidence>
<keyword evidence="1 3" id="KW-0456">Lyase</keyword>
<dbReference type="Gene3D" id="3.40.50.10490">
    <property type="entry name" value="Glucose-6-phosphate isomerase like protein, domain 1"/>
    <property type="match status" value="1"/>
</dbReference>
<dbReference type="InterPro" id="IPR040190">
    <property type="entry name" value="MURQ/GCKR"/>
</dbReference>
<dbReference type="NCBIfam" id="NF003915">
    <property type="entry name" value="PRK05441.1"/>
    <property type="match status" value="1"/>
</dbReference>
<dbReference type="Proteomes" id="UP000472573">
    <property type="component" value="Unassembled WGS sequence"/>
</dbReference>
<feature type="active site" description="Proton donor" evidence="3">
    <location>
        <position position="81"/>
    </location>
</feature>
<keyword evidence="2 3" id="KW-0119">Carbohydrate metabolism</keyword>
<dbReference type="PROSITE" id="PS01272">
    <property type="entry name" value="GCKR"/>
    <property type="match status" value="1"/>
</dbReference>
<dbReference type="HAMAP" id="MF_00068">
    <property type="entry name" value="MurQ"/>
    <property type="match status" value="1"/>
</dbReference>
<evidence type="ECO:0000256" key="1">
    <source>
        <dbReference type="ARBA" id="ARBA00023239"/>
    </source>
</evidence>
<comment type="pathway">
    <text evidence="3">Amino-sugar metabolism; N-acetylmuramate degradation.</text>
</comment>
<comment type="subunit">
    <text evidence="3">Homodimer.</text>
</comment>
<dbReference type="InterPro" id="IPR005488">
    <property type="entry name" value="Etherase_MurQ"/>
</dbReference>
<gene>
    <name evidence="3 5" type="primary">murQ</name>
    <name evidence="5" type="ORF">GBO79_08640</name>
</gene>
<dbReference type="GO" id="GO:0016829">
    <property type="term" value="F:lyase activity"/>
    <property type="evidence" value="ECO:0007669"/>
    <property type="project" value="UniProtKB-KW"/>
</dbReference>
<dbReference type="EMBL" id="WENB01000005">
    <property type="protein sequence ID" value="KAF0412618.1"/>
    <property type="molecule type" value="Genomic_DNA"/>
</dbReference>
<evidence type="ECO:0000313" key="5">
    <source>
        <dbReference type="EMBL" id="KAF0412618.1"/>
    </source>
</evidence>
<keyword evidence="6" id="KW-1185">Reference proteome</keyword>
<dbReference type="InterPro" id="IPR046348">
    <property type="entry name" value="SIS_dom_sf"/>
</dbReference>
<comment type="function">
    <text evidence="3">Specifically catalyzes the cleavage of the D-lactyl ether substituent of MurNAc 6-phosphate, producing GlcNAc 6-phosphate and D-lactate.</text>
</comment>
<feature type="active site" evidence="3">
    <location>
        <position position="112"/>
    </location>
</feature>
<dbReference type="InterPro" id="IPR001347">
    <property type="entry name" value="SIS_dom"/>
</dbReference>
<protein>
    <recommendedName>
        <fullName evidence="3">N-acetylmuramic acid 6-phosphate etherase</fullName>
        <shortName evidence="3">MurNAc-6-P etherase</shortName>
        <ecNumber evidence="3">4.2.1.126</ecNumber>
    </recommendedName>
    <alternativeName>
        <fullName evidence="3">N-acetylmuramic acid 6-phosphate hydrolase</fullName>
    </alternativeName>
    <alternativeName>
        <fullName evidence="3">N-acetylmuramic acid 6-phosphate lyase</fullName>
    </alternativeName>
</protein>
<dbReference type="NCBIfam" id="NF009222">
    <property type="entry name" value="PRK12570.1"/>
    <property type="match status" value="1"/>
</dbReference>
<evidence type="ECO:0000256" key="2">
    <source>
        <dbReference type="ARBA" id="ARBA00023277"/>
    </source>
</evidence>
<dbReference type="RefSeq" id="WP_141822399.1">
    <property type="nucleotide sequence ID" value="NZ_CP023655.1"/>
</dbReference>
<sequence length="293" mass="31534">MKKLTTEARNENTINIDKLNGQKIAELINQEDHNVAQAVATQTAAMGEAIEKITERFQSGGRIIYMGAGTSGRLGALDAIELTPTYGVSPDKAFGILAGGHAAMFKAVEGAEDSKELAIKDLKNIDLSDLDVVIAIAASGRTPYAIGALEYANTCKALTISVTCTAQNEMSELAQVAINPVVGPEVVTGSTRMKAGTAQKMVLNTISTGVMIKMGYVYENLMINVQPTNEKLVKRATGILSQILKINENEAGELLEEAHKDVSAAILMNKKKISYDRAYELLKNNNYQVNKII</sequence>
<dbReference type="PANTHER" id="PTHR10088:SF4">
    <property type="entry name" value="GLUCOKINASE REGULATORY PROTEIN"/>
    <property type="match status" value="1"/>
</dbReference>
<dbReference type="InterPro" id="IPR005486">
    <property type="entry name" value="Glucokinase_regulatory_CS"/>
</dbReference>
<dbReference type="PANTHER" id="PTHR10088">
    <property type="entry name" value="GLUCOKINASE REGULATORY PROTEIN"/>
    <property type="match status" value="1"/>
</dbReference>
<evidence type="ECO:0000313" key="6">
    <source>
        <dbReference type="Proteomes" id="UP000472573"/>
    </source>
</evidence>
<reference evidence="6" key="1">
    <citation type="submission" date="2020-03" db="EMBL/GenBank/DDBJ databases">
        <title>SpeciesPrimer: A bioinformatics pipeline dedicated to the design of qPCR primers for the quantification of bacterial species.</title>
        <authorList>
            <person name="Dreier M."/>
            <person name="Berthoud H."/>
            <person name="Shani N."/>
            <person name="Wechsler D."/>
            <person name="Junier P."/>
        </authorList>
    </citation>
    <scope>NUCLEOTIDE SEQUENCE [LARGE SCALE GENOMIC DNA]</scope>
    <source>
        <strain evidence="6">FAM13073</strain>
    </source>
</reference>
<feature type="domain" description="SIS" evidence="4">
    <location>
        <begin position="53"/>
        <end position="216"/>
    </location>
</feature>
<proteinExistence type="inferred from homology"/>
<organism evidence="5 6">
    <name type="scientific">Pediococcus pentosaceus</name>
    <dbReference type="NCBI Taxonomy" id="1255"/>
    <lineage>
        <taxon>Bacteria</taxon>
        <taxon>Bacillati</taxon>
        <taxon>Bacillota</taxon>
        <taxon>Bacilli</taxon>
        <taxon>Lactobacillales</taxon>
        <taxon>Lactobacillaceae</taxon>
        <taxon>Pediococcus</taxon>
    </lineage>
</organism>
<dbReference type="EC" id="4.2.1.126" evidence="3"/>
<dbReference type="Gene3D" id="1.10.8.1080">
    <property type="match status" value="1"/>
</dbReference>
<accession>A0ABQ6XF66</accession>
<comment type="similarity">
    <text evidence="3">Belongs to the GCKR-like family. MurNAc-6-P etherase subfamily.</text>
</comment>
<comment type="caution">
    <text evidence="5">The sequence shown here is derived from an EMBL/GenBank/DDBJ whole genome shotgun (WGS) entry which is preliminary data.</text>
</comment>
<comment type="miscellaneous">
    <text evidence="3">A lyase-type mechanism (elimination/hydration) is suggested for the cleavage of the lactyl ether bond of MurNAc 6-phosphate, with the formation of an alpha,beta-unsaturated aldehyde intermediate with (E)-stereochemistry, followed by the syn addition of water to give product.</text>
</comment>
<dbReference type="Pfam" id="PF22645">
    <property type="entry name" value="GKRP_SIS_N"/>
    <property type="match status" value="1"/>
</dbReference>
<name>A0ABQ6XF66_PEDPE</name>
<dbReference type="PROSITE" id="PS51464">
    <property type="entry name" value="SIS"/>
    <property type="match status" value="1"/>
</dbReference>
<dbReference type="CDD" id="cd05007">
    <property type="entry name" value="SIS_Etherase"/>
    <property type="match status" value="1"/>
</dbReference>